<keyword evidence="2" id="KW-1185">Reference proteome</keyword>
<gene>
    <name evidence="1" type="ORF">HGA08_10525</name>
</gene>
<dbReference type="InterPro" id="IPR049777">
    <property type="entry name" value="SCO2524-like"/>
</dbReference>
<comment type="caution">
    <text evidence="1">The sequence shown here is derived from an EMBL/GenBank/DDBJ whole genome shotgun (WGS) entry which is preliminary data.</text>
</comment>
<organism evidence="1 2">
    <name type="scientific">Nocardia vermiculata</name>
    <dbReference type="NCBI Taxonomy" id="257274"/>
    <lineage>
        <taxon>Bacteria</taxon>
        <taxon>Bacillati</taxon>
        <taxon>Actinomycetota</taxon>
        <taxon>Actinomycetes</taxon>
        <taxon>Mycobacteriales</taxon>
        <taxon>Nocardiaceae</taxon>
        <taxon>Nocardia</taxon>
    </lineage>
</organism>
<protein>
    <submittedName>
        <fullName evidence="1">Uncharacterized protein</fullName>
    </submittedName>
</protein>
<dbReference type="AlphaFoldDB" id="A0A846XU51"/>
<dbReference type="EMBL" id="JAAXOP010000004">
    <property type="protein sequence ID" value="NKY50646.1"/>
    <property type="molecule type" value="Genomic_DNA"/>
</dbReference>
<name>A0A846XU51_9NOCA</name>
<sequence length="625" mass="70386">MRIQPRRQILNVWASMLAHCYRDGEWVWGGQAGTNSIGDAEQLLCILYPATQIESFALHDPDRIADDVRDVLSPLGRRIGPRVIQILDEYLQRYERDGQPIFSADSYLQHPQEAAPVPAQRELDVVDSYSMSLTLCLAGLQFVREVRSVRNRRTEKRMEAALTLVQERLARRLTAAMVGLIRSFVVRFVDPGSPDGRAMLSMFNQTGEETGAVVAAVARRLERVRTRLRDATLTRTSEDDEDELEDTGLLFECGWSWGLVRDAQEIGFVDTPLSTAEGYAAQRPYLYFTAVALDGINDLSRSSTRELDLLDEEQRRLAGALQLRWEIAQRFWSTMARFGTGRWPLEDIPWRTADGKESDYFSLSMSALLIQDLVSREASDDDLTRATPIFGELARRGRITSRLTEDDPARALHFPGVALSLEGSETVGDGPQLTWVVSDYAPTLLKRTLQAAQLSGTLATRDQLLELSQATMTHLERRAFTAGTAKGLWDDADRYFASESYGGERVSESSDSNDVPSWYFTERIIECLVVAAKAYQDPPLRSAQSSARSRDLLSEADHLLNQRFLDLSENDHTPNRQALERIELKLSRARTWIEERPGTAHSLCAEALRELDELEFATSDAMRGE</sequence>
<evidence type="ECO:0000313" key="2">
    <source>
        <dbReference type="Proteomes" id="UP000565711"/>
    </source>
</evidence>
<proteinExistence type="predicted"/>
<accession>A0A846XU51</accession>
<dbReference type="RefSeq" id="WP_067871461.1">
    <property type="nucleotide sequence ID" value="NZ_JAAXOP010000004.1"/>
</dbReference>
<evidence type="ECO:0000313" key="1">
    <source>
        <dbReference type="EMBL" id="NKY50646.1"/>
    </source>
</evidence>
<reference evidence="1 2" key="1">
    <citation type="submission" date="2020-04" db="EMBL/GenBank/DDBJ databases">
        <title>MicrobeNet Type strains.</title>
        <authorList>
            <person name="Nicholson A.C."/>
        </authorList>
    </citation>
    <scope>NUCLEOTIDE SEQUENCE [LARGE SCALE GENOMIC DNA]</scope>
    <source>
        <strain evidence="1 2">JCM 12354</strain>
    </source>
</reference>
<dbReference type="NCBIfam" id="NF040567">
    <property type="entry name" value="SCO2524_fam"/>
    <property type="match status" value="1"/>
</dbReference>
<dbReference type="Proteomes" id="UP000565711">
    <property type="component" value="Unassembled WGS sequence"/>
</dbReference>